<dbReference type="AlphaFoldDB" id="A0A941ESJ8"/>
<dbReference type="Gene3D" id="2.60.120.260">
    <property type="entry name" value="Galactose-binding domain-like"/>
    <property type="match status" value="1"/>
</dbReference>
<dbReference type="InterPro" id="IPR035992">
    <property type="entry name" value="Ricin_B-like_lectins"/>
</dbReference>
<dbReference type="GO" id="GO:0030246">
    <property type="term" value="F:carbohydrate binding"/>
    <property type="evidence" value="ECO:0007669"/>
    <property type="project" value="InterPro"/>
</dbReference>
<dbReference type="SMART" id="SM00458">
    <property type="entry name" value="RICIN"/>
    <property type="match status" value="1"/>
</dbReference>
<keyword evidence="1" id="KW-0732">Signal</keyword>
<keyword evidence="4" id="KW-1185">Reference proteome</keyword>
<evidence type="ECO:0000313" key="4">
    <source>
        <dbReference type="Proteomes" id="UP000675781"/>
    </source>
</evidence>
<reference evidence="3" key="1">
    <citation type="submission" date="2021-04" db="EMBL/GenBank/DDBJ databases">
        <title>Genome based classification of Actinospica acidithermotolerans sp. nov., an actinobacterium isolated from an Indonesian hot spring.</title>
        <authorList>
            <person name="Kusuma A.B."/>
            <person name="Putra K.E."/>
            <person name="Nafisah S."/>
            <person name="Loh J."/>
            <person name="Nouioui I."/>
            <person name="Goodfellow M."/>
        </authorList>
    </citation>
    <scope>NUCLEOTIDE SEQUENCE</scope>
    <source>
        <strain evidence="3">CSCA 57</strain>
    </source>
</reference>
<dbReference type="PROSITE" id="PS51175">
    <property type="entry name" value="CBM6"/>
    <property type="match status" value="1"/>
</dbReference>
<dbReference type="InterPro" id="IPR000772">
    <property type="entry name" value="Ricin_B_lectin"/>
</dbReference>
<proteinExistence type="predicted"/>
<feature type="signal peptide" evidence="1">
    <location>
        <begin position="1"/>
        <end position="33"/>
    </location>
</feature>
<dbReference type="Gene3D" id="2.80.10.50">
    <property type="match status" value="1"/>
</dbReference>
<evidence type="ECO:0000259" key="2">
    <source>
        <dbReference type="PROSITE" id="PS51175"/>
    </source>
</evidence>
<accession>A0A941ESJ8</accession>
<dbReference type="RefSeq" id="WP_212530189.1">
    <property type="nucleotide sequence ID" value="NZ_JAGSOG010000105.1"/>
</dbReference>
<name>A0A941ESJ8_9ACTN</name>
<dbReference type="InterPro" id="IPR008979">
    <property type="entry name" value="Galactose-bd-like_sf"/>
</dbReference>
<sequence>MRRRATLASLVTVAVTLLGIVAALLVSSTPAYASSTQKVYLTFYGWYDNTPPGCAIAYPDLHQCAGGTGSYSDPITFASDTAEIAAGTKVYVPRLEKYFIMEDDCTECDQDWSGQGPDGGPGMWHFDLWAGGENGNESALLNCEDALTQDGSESVIISPPSTETVSSPPLFNSSTGACYGGAQATDTVGQYKNASTGTCLTDPGGSSTSGTAADVSTCGSSSTQQFTYDGAFLKIGNLCIDNPSGSTLALDTCSGGPTEEWSVNPNGTIEDMQTSTKCVRASGSTLTAGSCSGTASEWTFTGTTVTPSASPSASVSASVSASASASPSPTSTASGGKTYEADKAALGGSADVTNCSACLDGEKVSSIGGGSSGTLTFTGVSEPTTGTYTMTVYYLAVAESKPAVITVDGVAQTVSFPETSASSYSVVGSYQVSVKLNAGSSNTIEFSGSGTKGAPDIDHIVI</sequence>
<dbReference type="SUPFAM" id="SSF50370">
    <property type="entry name" value="Ricin B-like lectins"/>
    <property type="match status" value="1"/>
</dbReference>
<dbReference type="EMBL" id="JAGSOG010000105">
    <property type="protein sequence ID" value="MBR7835698.1"/>
    <property type="molecule type" value="Genomic_DNA"/>
</dbReference>
<protein>
    <submittedName>
        <fullName evidence="3">Ricin-type beta-trefoil lectin domain protein</fullName>
    </submittedName>
</protein>
<evidence type="ECO:0000313" key="3">
    <source>
        <dbReference type="EMBL" id="MBR7835698.1"/>
    </source>
</evidence>
<comment type="caution">
    <text evidence="3">The sequence shown here is derived from an EMBL/GenBank/DDBJ whole genome shotgun (WGS) entry which is preliminary data.</text>
</comment>
<dbReference type="CDD" id="cd04081">
    <property type="entry name" value="CBM35_galactosidase-like"/>
    <property type="match status" value="1"/>
</dbReference>
<evidence type="ECO:0000256" key="1">
    <source>
        <dbReference type="SAM" id="SignalP"/>
    </source>
</evidence>
<dbReference type="Pfam" id="PF00652">
    <property type="entry name" value="Ricin_B_lectin"/>
    <property type="match status" value="1"/>
</dbReference>
<feature type="chain" id="PRO_5037452065" evidence="1">
    <location>
        <begin position="34"/>
        <end position="462"/>
    </location>
</feature>
<dbReference type="Proteomes" id="UP000675781">
    <property type="component" value="Unassembled WGS sequence"/>
</dbReference>
<organism evidence="3 4">
    <name type="scientific">Actinospica durhamensis</name>
    <dbReference type="NCBI Taxonomy" id="1508375"/>
    <lineage>
        <taxon>Bacteria</taxon>
        <taxon>Bacillati</taxon>
        <taxon>Actinomycetota</taxon>
        <taxon>Actinomycetes</taxon>
        <taxon>Catenulisporales</taxon>
        <taxon>Actinospicaceae</taxon>
        <taxon>Actinospica</taxon>
    </lineage>
</organism>
<dbReference type="SUPFAM" id="SSF49785">
    <property type="entry name" value="Galactose-binding domain-like"/>
    <property type="match status" value="1"/>
</dbReference>
<feature type="domain" description="CBM6" evidence="2">
    <location>
        <begin position="337"/>
        <end position="462"/>
    </location>
</feature>
<gene>
    <name evidence="3" type="ORF">KDL01_20650</name>
</gene>
<dbReference type="InterPro" id="IPR005084">
    <property type="entry name" value="CBM6"/>
</dbReference>
<dbReference type="PROSITE" id="PS50231">
    <property type="entry name" value="RICIN_B_LECTIN"/>
    <property type="match status" value="1"/>
</dbReference>